<evidence type="ECO:0000256" key="11">
    <source>
        <dbReference type="ARBA" id="ARBA00029766"/>
    </source>
</evidence>
<dbReference type="PANTHER" id="PTHR43071:SF1">
    <property type="entry name" value="2-AMINO-4-HYDROXY-6-HYDROXYMETHYLDIHYDROPTERIDINE PYROPHOSPHOKINASE"/>
    <property type="match status" value="1"/>
</dbReference>
<accession>A0A4S3KPW4</accession>
<dbReference type="OrthoDB" id="9808041at2"/>
<dbReference type="GO" id="GO:0046656">
    <property type="term" value="P:folic acid biosynthetic process"/>
    <property type="evidence" value="ECO:0007669"/>
    <property type="project" value="UniProtKB-KW"/>
</dbReference>
<dbReference type="EMBL" id="MWQO01000017">
    <property type="protein sequence ID" value="THD11009.1"/>
    <property type="molecule type" value="Genomic_DNA"/>
</dbReference>
<dbReference type="GO" id="GO:0046654">
    <property type="term" value="P:tetrahydrofolate biosynthetic process"/>
    <property type="evidence" value="ECO:0007669"/>
    <property type="project" value="UniProtKB-UniPathway"/>
</dbReference>
<comment type="similarity">
    <text evidence="2">Belongs to the HPPK family.</text>
</comment>
<keyword evidence="6" id="KW-0547">Nucleotide-binding</keyword>
<gene>
    <name evidence="14" type="ORF">B1806_05595</name>
</gene>
<evidence type="ECO:0000256" key="1">
    <source>
        <dbReference type="ARBA" id="ARBA00005051"/>
    </source>
</evidence>
<evidence type="ECO:0000259" key="13">
    <source>
        <dbReference type="PROSITE" id="PS00794"/>
    </source>
</evidence>
<dbReference type="GO" id="GO:0003848">
    <property type="term" value="F:2-amino-4-hydroxy-6-hydroxymethyldihydropteridine diphosphokinase activity"/>
    <property type="evidence" value="ECO:0007669"/>
    <property type="project" value="UniProtKB-EC"/>
</dbReference>
<dbReference type="STRING" id="993689.GCA_002077135_02023"/>
<dbReference type="CDD" id="cd00483">
    <property type="entry name" value="HPPK"/>
    <property type="match status" value="1"/>
</dbReference>
<dbReference type="RefSeq" id="WP_081127297.1">
    <property type="nucleotide sequence ID" value="NZ_DAHXOC010000021.1"/>
</dbReference>
<evidence type="ECO:0000256" key="6">
    <source>
        <dbReference type="ARBA" id="ARBA00022741"/>
    </source>
</evidence>
<keyword evidence="5" id="KW-0808">Transferase</keyword>
<dbReference type="NCBIfam" id="TIGR01498">
    <property type="entry name" value="folK"/>
    <property type="match status" value="1"/>
</dbReference>
<evidence type="ECO:0000313" key="14">
    <source>
        <dbReference type="EMBL" id="THD11009.1"/>
    </source>
</evidence>
<evidence type="ECO:0000256" key="9">
    <source>
        <dbReference type="ARBA" id="ARBA00022909"/>
    </source>
</evidence>
<evidence type="ECO:0000256" key="3">
    <source>
        <dbReference type="ARBA" id="ARBA00013253"/>
    </source>
</evidence>
<dbReference type="InterPro" id="IPR035907">
    <property type="entry name" value="Hppk_sf"/>
</dbReference>
<dbReference type="SUPFAM" id="SSF55083">
    <property type="entry name" value="6-hydroxymethyl-7,8-dihydropterin pyrophosphokinase, HPPK"/>
    <property type="match status" value="1"/>
</dbReference>
<dbReference type="GO" id="GO:0016301">
    <property type="term" value="F:kinase activity"/>
    <property type="evidence" value="ECO:0007669"/>
    <property type="project" value="UniProtKB-KW"/>
</dbReference>
<dbReference type="InterPro" id="IPR000550">
    <property type="entry name" value="Hppk"/>
</dbReference>
<name>A0A4S3KPW4_9GAMM</name>
<dbReference type="EC" id="2.7.6.3" evidence="3"/>
<evidence type="ECO:0000256" key="5">
    <source>
        <dbReference type="ARBA" id="ARBA00022679"/>
    </source>
</evidence>
<dbReference type="AlphaFoldDB" id="A0A4S3KPW4"/>
<dbReference type="Pfam" id="PF01288">
    <property type="entry name" value="HPPK"/>
    <property type="match status" value="1"/>
</dbReference>
<keyword evidence="9" id="KW-0289">Folate biosynthesis</keyword>
<protein>
    <recommendedName>
        <fullName evidence="4">2-amino-4-hydroxy-6-hydroxymethyldihydropteridine pyrophosphokinase</fullName>
        <ecNumber evidence="3">2.7.6.3</ecNumber>
    </recommendedName>
    <alternativeName>
        <fullName evidence="11">6-hydroxymethyl-7,8-dihydropterin pyrophosphokinase</fullName>
    </alternativeName>
    <alternativeName>
        <fullName evidence="12">7,8-dihydro-6-hydroxymethylpterin-pyrophosphokinase</fullName>
    </alternativeName>
</protein>
<comment type="caution">
    <text evidence="14">The sequence shown here is derived from an EMBL/GenBank/DDBJ whole genome shotgun (WGS) entry which is preliminary data.</text>
</comment>
<evidence type="ECO:0000256" key="4">
    <source>
        <dbReference type="ARBA" id="ARBA00016218"/>
    </source>
</evidence>
<keyword evidence="8" id="KW-0067">ATP-binding</keyword>
<evidence type="ECO:0000256" key="7">
    <source>
        <dbReference type="ARBA" id="ARBA00022777"/>
    </source>
</evidence>
<keyword evidence="7 14" id="KW-0418">Kinase</keyword>
<evidence type="ECO:0000313" key="15">
    <source>
        <dbReference type="Proteomes" id="UP000307749"/>
    </source>
</evidence>
<comment type="pathway">
    <text evidence="1">Cofactor biosynthesis; tetrahydrofolate biosynthesis; 2-amino-4-hydroxy-6-hydroxymethyl-7,8-dihydropteridine diphosphate from 7,8-dihydroneopterin triphosphate: step 4/4.</text>
</comment>
<evidence type="ECO:0000256" key="12">
    <source>
        <dbReference type="ARBA" id="ARBA00033413"/>
    </source>
</evidence>
<dbReference type="UniPathway" id="UPA00077">
    <property type="reaction ID" value="UER00155"/>
</dbReference>
<organism evidence="14 15">
    <name type="scientific">Metallibacterium scheffleri</name>
    <dbReference type="NCBI Taxonomy" id="993689"/>
    <lineage>
        <taxon>Bacteria</taxon>
        <taxon>Pseudomonadati</taxon>
        <taxon>Pseudomonadota</taxon>
        <taxon>Gammaproteobacteria</taxon>
        <taxon>Lysobacterales</taxon>
        <taxon>Rhodanobacteraceae</taxon>
        <taxon>Metallibacterium</taxon>
    </lineage>
</organism>
<evidence type="ECO:0000256" key="8">
    <source>
        <dbReference type="ARBA" id="ARBA00022840"/>
    </source>
</evidence>
<feature type="domain" description="7,8-dihydro-6-hydroxymethylpterin-pyrophosphokinase" evidence="13">
    <location>
        <begin position="89"/>
        <end position="100"/>
    </location>
</feature>
<dbReference type="PANTHER" id="PTHR43071">
    <property type="entry name" value="2-AMINO-4-HYDROXY-6-HYDROXYMETHYLDIHYDROPTERIDINE PYROPHOSPHOKINASE"/>
    <property type="match status" value="1"/>
</dbReference>
<keyword evidence="15" id="KW-1185">Reference proteome</keyword>
<evidence type="ECO:0000256" key="2">
    <source>
        <dbReference type="ARBA" id="ARBA00005810"/>
    </source>
</evidence>
<sequence>MILACIGLGANLGQPDVQLQSAFDALDALAHTRLKSRSRLWRTPAWGPQPQPDYCNAAACVETALTPRAILVALLGIERAHGRVRGSERYAPRTLDLDLLLYGDAWIDEADLQVPHPRLAERAFVLLPLAEIVPQLPVPGTGASVGELLARVDTSACQPWPGQV</sequence>
<dbReference type="GO" id="GO:0005524">
    <property type="term" value="F:ATP binding"/>
    <property type="evidence" value="ECO:0007669"/>
    <property type="project" value="UniProtKB-KW"/>
</dbReference>
<proteinExistence type="inferred from homology"/>
<dbReference type="Gene3D" id="3.30.70.560">
    <property type="entry name" value="7,8-Dihydro-6-hydroxymethylpterin-pyrophosphokinase HPPK"/>
    <property type="match status" value="1"/>
</dbReference>
<comment type="function">
    <text evidence="10">Catalyzes the transfer of pyrophosphate from adenosine triphosphate (ATP) to 6-hydroxymethyl-7,8-dihydropterin, an enzymatic step in folate biosynthesis pathway.</text>
</comment>
<dbReference type="PROSITE" id="PS00794">
    <property type="entry name" value="HPPK"/>
    <property type="match status" value="1"/>
</dbReference>
<evidence type="ECO:0000256" key="10">
    <source>
        <dbReference type="ARBA" id="ARBA00029409"/>
    </source>
</evidence>
<dbReference type="Proteomes" id="UP000307749">
    <property type="component" value="Unassembled WGS sequence"/>
</dbReference>
<reference evidence="14 15" key="1">
    <citation type="submission" date="2017-02" db="EMBL/GenBank/DDBJ databases">
        <title>Whole genome sequencing of Metallibacterium scheffleri DSM 24874 (T).</title>
        <authorList>
            <person name="Kumar S."/>
            <person name="Patil P."/>
            <person name="Patil P.B."/>
        </authorList>
    </citation>
    <scope>NUCLEOTIDE SEQUENCE [LARGE SCALE GENOMIC DNA]</scope>
    <source>
        <strain evidence="14 15">DSM 24874</strain>
    </source>
</reference>